<dbReference type="RefSeq" id="XP_001646090.1">
    <property type="nucleotide sequence ID" value="XM_001646040.1"/>
</dbReference>
<dbReference type="PANTHER" id="PTHR42695:SF5">
    <property type="entry name" value="GLUTAMINE AMIDOTRANSFERASE YLR126C-RELATED"/>
    <property type="match status" value="1"/>
</dbReference>
<dbReference type="PANTHER" id="PTHR42695">
    <property type="entry name" value="GLUTAMINE AMIDOTRANSFERASE YLR126C-RELATED"/>
    <property type="match status" value="1"/>
</dbReference>
<dbReference type="HOGENOM" id="CLU_054974_0_2_1"/>
<dbReference type="GO" id="GO:0034399">
    <property type="term" value="C:nuclear periphery"/>
    <property type="evidence" value="ECO:0007669"/>
    <property type="project" value="EnsemblFungi"/>
</dbReference>
<dbReference type="Proteomes" id="UP000000267">
    <property type="component" value="Unassembled WGS sequence"/>
</dbReference>
<feature type="domain" description="Glutamine amidotransferase" evidence="1">
    <location>
        <begin position="41"/>
        <end position="220"/>
    </location>
</feature>
<dbReference type="Pfam" id="PF00117">
    <property type="entry name" value="GATase"/>
    <property type="match status" value="1"/>
</dbReference>
<evidence type="ECO:0000259" key="1">
    <source>
        <dbReference type="Pfam" id="PF00117"/>
    </source>
</evidence>
<protein>
    <recommendedName>
        <fullName evidence="1">Glutamine amidotransferase domain-containing protein</fullName>
    </recommendedName>
</protein>
<sequence>MVVKIGILLTDHPAEWTGSEGTFDKMIIRMLERTRGADVEVEYRVFDVYHGEVPSIDEIRMYDGVVITGSRYDSYSVEHDWINKLRELVKEMIVGADEGTMGVQRCKIVGICFGHQIVGNSIGCVVGKNENGIEAGIQEIQLNEIGEKLFSSDKLYLSELHNDTVINNSKVLVEDNGILNWGSTDTSEVQGFYKKGRLFTVQGHPEFISETAINGLLFKKTLFEMRLKEGN</sequence>
<dbReference type="OrthoDB" id="92161at2759"/>
<keyword evidence="3" id="KW-1185">Reference proteome</keyword>
<evidence type="ECO:0000313" key="3">
    <source>
        <dbReference type="Proteomes" id="UP000000267"/>
    </source>
</evidence>
<gene>
    <name evidence="2" type="ORF">Kpol_543p62</name>
</gene>
<dbReference type="FunCoup" id="A7THR6">
    <property type="interactions" value="116"/>
</dbReference>
<dbReference type="InterPro" id="IPR029062">
    <property type="entry name" value="Class_I_gatase-like"/>
</dbReference>
<dbReference type="SUPFAM" id="SSF52317">
    <property type="entry name" value="Class I glutamine amidotransferase-like"/>
    <property type="match status" value="1"/>
</dbReference>
<evidence type="ECO:0000313" key="2">
    <source>
        <dbReference type="EMBL" id="EDO18232.1"/>
    </source>
</evidence>
<dbReference type="CDD" id="cd01741">
    <property type="entry name" value="GATase1_1"/>
    <property type="match status" value="1"/>
</dbReference>
<dbReference type="OMA" id="PWIQTLK"/>
<dbReference type="AlphaFoldDB" id="A7THR6"/>
<dbReference type="Gene3D" id="3.40.50.880">
    <property type="match status" value="1"/>
</dbReference>
<dbReference type="InterPro" id="IPR044992">
    <property type="entry name" value="ChyE-like"/>
</dbReference>
<dbReference type="InParanoid" id="A7THR6"/>
<dbReference type="PhylomeDB" id="A7THR6"/>
<reference evidence="2 3" key="1">
    <citation type="journal article" date="2007" name="Proc. Natl. Acad. Sci. U.S.A.">
        <title>Independent sorting-out of thousands of duplicated gene pairs in two yeast species descended from a whole-genome duplication.</title>
        <authorList>
            <person name="Scannell D.R."/>
            <person name="Frank A.C."/>
            <person name="Conant G.C."/>
            <person name="Byrne K.P."/>
            <person name="Woolfit M."/>
            <person name="Wolfe K.H."/>
        </authorList>
    </citation>
    <scope>NUCLEOTIDE SEQUENCE [LARGE SCALE GENOMIC DNA]</scope>
    <source>
        <strain evidence="3">ATCC 22028 / DSM 70294 / BCRC 21397 / CBS 2163 / NBRC 10782 / NRRL Y-8283 / UCD 57-17</strain>
    </source>
</reference>
<dbReference type="InterPro" id="IPR017926">
    <property type="entry name" value="GATASE"/>
</dbReference>
<proteinExistence type="predicted"/>
<accession>A7THR6</accession>
<dbReference type="PROSITE" id="PS51273">
    <property type="entry name" value="GATASE_TYPE_1"/>
    <property type="match status" value="1"/>
</dbReference>
<dbReference type="EMBL" id="DS480392">
    <property type="protein sequence ID" value="EDO18232.1"/>
    <property type="molecule type" value="Genomic_DNA"/>
</dbReference>
<dbReference type="KEGG" id="vpo:Kpol_543p62"/>
<name>A7THR6_VANPO</name>
<dbReference type="STRING" id="436907.A7THR6"/>
<dbReference type="GeneID" id="5546507"/>
<organism evidence="3">
    <name type="scientific">Vanderwaltozyma polyspora (strain ATCC 22028 / DSM 70294 / BCRC 21397 / CBS 2163 / NBRC 10782 / NRRL Y-8283 / UCD 57-17)</name>
    <name type="common">Kluyveromyces polysporus</name>
    <dbReference type="NCBI Taxonomy" id="436907"/>
    <lineage>
        <taxon>Eukaryota</taxon>
        <taxon>Fungi</taxon>
        <taxon>Dikarya</taxon>
        <taxon>Ascomycota</taxon>
        <taxon>Saccharomycotina</taxon>
        <taxon>Saccharomycetes</taxon>
        <taxon>Saccharomycetales</taxon>
        <taxon>Saccharomycetaceae</taxon>
        <taxon>Vanderwaltozyma</taxon>
    </lineage>
</organism>
<dbReference type="GO" id="GO:0005829">
    <property type="term" value="C:cytosol"/>
    <property type="evidence" value="ECO:0007669"/>
    <property type="project" value="TreeGrafter"/>
</dbReference>
<dbReference type="eggNOG" id="KOG3179">
    <property type="taxonomic scope" value="Eukaryota"/>
</dbReference>